<gene>
    <name evidence="1" type="ORF">JCM19275_914</name>
</gene>
<evidence type="ECO:0000313" key="2">
    <source>
        <dbReference type="Proteomes" id="UP000029647"/>
    </source>
</evidence>
<organism evidence="1 2">
    <name type="scientific">Nonlabens ulvanivorans</name>
    <name type="common">Persicivirga ulvanivorans</name>
    <dbReference type="NCBI Taxonomy" id="906888"/>
    <lineage>
        <taxon>Bacteria</taxon>
        <taxon>Pseudomonadati</taxon>
        <taxon>Bacteroidota</taxon>
        <taxon>Flavobacteriia</taxon>
        <taxon>Flavobacteriales</taxon>
        <taxon>Flavobacteriaceae</taxon>
        <taxon>Nonlabens</taxon>
    </lineage>
</organism>
<proteinExistence type="predicted"/>
<dbReference type="EMBL" id="BBNT01000003">
    <property type="protein sequence ID" value="GAL74875.1"/>
    <property type="molecule type" value="Genomic_DNA"/>
</dbReference>
<dbReference type="AlphaFoldDB" id="A0A090WCY5"/>
<evidence type="ECO:0000313" key="1">
    <source>
        <dbReference type="EMBL" id="GAL74875.1"/>
    </source>
</evidence>
<protein>
    <submittedName>
        <fullName evidence="1">Uncharacterized protein</fullName>
    </submittedName>
</protein>
<comment type="caution">
    <text evidence="1">The sequence shown here is derived from an EMBL/GenBank/DDBJ whole genome shotgun (WGS) entry which is preliminary data.</text>
</comment>
<sequence length="70" mass="7965">MGINDSVKRLFLKNGQNETLNLYQLTNLEYVCADNDDFQNITNAINSSNSGNLNYTMNSYCTFTPGEFRI</sequence>
<accession>A0A090WCY5</accession>
<reference evidence="1 2" key="1">
    <citation type="journal article" date="2014" name="Genome Announc.">
        <title>Draft Genome Sequences of Marine Flavobacterium Nonlabens Strains NR17, NR24, NR27, NR32, NR33, and Ara13.</title>
        <authorList>
            <person name="Nakanishi M."/>
            <person name="Meirelles P."/>
            <person name="Suzuki R."/>
            <person name="Takatani N."/>
            <person name="Mino S."/>
            <person name="Suda W."/>
            <person name="Oshima K."/>
            <person name="Hattori M."/>
            <person name="Ohkuma M."/>
            <person name="Hosokawa M."/>
            <person name="Miyashita K."/>
            <person name="Thompson F.L."/>
            <person name="Niwa A."/>
            <person name="Sawabe T."/>
            <person name="Sawabe T."/>
        </authorList>
    </citation>
    <scope>NUCLEOTIDE SEQUENCE [LARGE SCALE GENOMIC DNA]</scope>
    <source>
        <strain evidence="2">JCM19275</strain>
    </source>
</reference>
<name>A0A090WCY5_NONUL</name>
<dbReference type="Proteomes" id="UP000029647">
    <property type="component" value="Unassembled WGS sequence"/>
</dbReference>